<dbReference type="WBParaSite" id="Minc3s08037g41828">
    <property type="protein sequence ID" value="Minc3s08037g41828"/>
    <property type="gene ID" value="Minc3s08037g41828"/>
</dbReference>
<evidence type="ECO:0000256" key="2">
    <source>
        <dbReference type="RuleBase" id="RU102079"/>
    </source>
</evidence>
<protein>
    <recommendedName>
        <fullName evidence="2">Galectin</fullName>
    </recommendedName>
</protein>
<dbReference type="SMART" id="SM00908">
    <property type="entry name" value="Gal-bind_lectin"/>
    <property type="match status" value="2"/>
</dbReference>
<dbReference type="InterPro" id="IPR013320">
    <property type="entry name" value="ConA-like_dom_sf"/>
</dbReference>
<keyword evidence="5" id="KW-1185">Reference proteome</keyword>
<sequence>MVTTIETATCNNPIIYRNLKLQSTIDLVKIGFGKGFLPNKYIEINGVVLANPNEFMVILFEDGDMQQTADIPFHFNAFFRSKPPLVVRNSYIKNRGWGSSETSGGFPFNVLQPFVLEFVAALNNTIIINVNNQRFATFSRGDLSKISQLFISGLNTLRVITLTLCPNQVLMTTTVKPTTTTTKKPTAPTPTNPITTTEKPTTTTEEPTTTKEQTTTTTEKLTTTTEPTTTTEKPTTTPLPTCPYPIVIANPRYRQICICRLTLPTTIDLVKIGFGKGFLPNKTIEISGVVLEKPSEFFVNLFEDGKMFQTADVPFIFNSIHVAGLTNPPQVVRSNWSKDKGWGTSETSGVFPFKDGQPFTLEFAAAPNNTIIINNNLSAIQALNVETNKCKCNVVEKQIK</sequence>
<feature type="region of interest" description="Disordered" evidence="3">
    <location>
        <begin position="178"/>
        <end position="237"/>
    </location>
</feature>
<dbReference type="GO" id="GO:0030246">
    <property type="term" value="F:carbohydrate binding"/>
    <property type="evidence" value="ECO:0007669"/>
    <property type="project" value="UniProtKB-UniRule"/>
</dbReference>
<dbReference type="PANTHER" id="PTHR11346:SF189">
    <property type="entry name" value="GALECTIN"/>
    <property type="match status" value="1"/>
</dbReference>
<evidence type="ECO:0000256" key="3">
    <source>
        <dbReference type="SAM" id="MobiDB-lite"/>
    </source>
</evidence>
<dbReference type="SUPFAM" id="SSF49899">
    <property type="entry name" value="Concanavalin A-like lectins/glucanases"/>
    <property type="match status" value="2"/>
</dbReference>
<evidence type="ECO:0000313" key="6">
    <source>
        <dbReference type="WBParaSite" id="Minc3s08037g41828"/>
    </source>
</evidence>
<dbReference type="InterPro" id="IPR001079">
    <property type="entry name" value="Galectin_CRD"/>
</dbReference>
<dbReference type="AlphaFoldDB" id="A0A914NV81"/>
<feature type="compositionally biased region" description="Low complexity" evidence="3">
    <location>
        <begin position="192"/>
        <end position="237"/>
    </location>
</feature>
<keyword evidence="1 2" id="KW-0430">Lectin</keyword>
<feature type="domain" description="Galectin" evidence="4">
    <location>
        <begin position="270"/>
        <end position="400"/>
    </location>
</feature>
<evidence type="ECO:0000256" key="1">
    <source>
        <dbReference type="ARBA" id="ARBA00022734"/>
    </source>
</evidence>
<name>A0A914NV81_MELIC</name>
<dbReference type="PANTHER" id="PTHR11346">
    <property type="entry name" value="GALECTIN"/>
    <property type="match status" value="1"/>
</dbReference>
<dbReference type="SMART" id="SM00276">
    <property type="entry name" value="GLECT"/>
    <property type="match status" value="1"/>
</dbReference>
<dbReference type="InterPro" id="IPR044156">
    <property type="entry name" value="Galectin-like"/>
</dbReference>
<organism evidence="5 6">
    <name type="scientific">Meloidogyne incognita</name>
    <name type="common">Southern root-knot nematode worm</name>
    <name type="synonym">Oxyuris incognita</name>
    <dbReference type="NCBI Taxonomy" id="6306"/>
    <lineage>
        <taxon>Eukaryota</taxon>
        <taxon>Metazoa</taxon>
        <taxon>Ecdysozoa</taxon>
        <taxon>Nematoda</taxon>
        <taxon>Chromadorea</taxon>
        <taxon>Rhabditida</taxon>
        <taxon>Tylenchina</taxon>
        <taxon>Tylenchomorpha</taxon>
        <taxon>Tylenchoidea</taxon>
        <taxon>Meloidogynidae</taxon>
        <taxon>Meloidogyninae</taxon>
        <taxon>Meloidogyne</taxon>
        <taxon>Meloidogyne incognita group</taxon>
    </lineage>
</organism>
<proteinExistence type="predicted"/>
<dbReference type="Proteomes" id="UP000887563">
    <property type="component" value="Unplaced"/>
</dbReference>
<reference evidence="6" key="1">
    <citation type="submission" date="2022-11" db="UniProtKB">
        <authorList>
            <consortium name="WormBaseParasite"/>
        </authorList>
    </citation>
    <scope>IDENTIFICATION</scope>
</reference>
<dbReference type="Gene3D" id="2.60.120.200">
    <property type="match status" value="2"/>
</dbReference>
<feature type="domain" description="Galectin" evidence="4">
    <location>
        <begin position="28"/>
        <end position="163"/>
    </location>
</feature>
<evidence type="ECO:0000313" key="5">
    <source>
        <dbReference type="Proteomes" id="UP000887563"/>
    </source>
</evidence>
<dbReference type="PROSITE" id="PS51304">
    <property type="entry name" value="GALECTIN"/>
    <property type="match status" value="2"/>
</dbReference>
<accession>A0A914NV81</accession>
<dbReference type="Pfam" id="PF00337">
    <property type="entry name" value="Gal-bind_lectin"/>
    <property type="match status" value="2"/>
</dbReference>
<evidence type="ECO:0000259" key="4">
    <source>
        <dbReference type="PROSITE" id="PS51304"/>
    </source>
</evidence>